<dbReference type="EMBL" id="JAMFLX010000002">
    <property type="protein sequence ID" value="MCL6268648.1"/>
    <property type="molecule type" value="Genomic_DNA"/>
</dbReference>
<dbReference type="NCBIfam" id="TIGR00369">
    <property type="entry name" value="unchar_dom_1"/>
    <property type="match status" value="1"/>
</dbReference>
<protein>
    <submittedName>
        <fullName evidence="3">PaaI family thioesterase</fullName>
    </submittedName>
</protein>
<dbReference type="Proteomes" id="UP001203338">
    <property type="component" value="Unassembled WGS sequence"/>
</dbReference>
<keyword evidence="4" id="KW-1185">Reference proteome</keyword>
<evidence type="ECO:0000256" key="1">
    <source>
        <dbReference type="ARBA" id="ARBA00022801"/>
    </source>
</evidence>
<dbReference type="Gene3D" id="3.10.129.10">
    <property type="entry name" value="Hotdog Thioesterase"/>
    <property type="match status" value="1"/>
</dbReference>
<dbReference type="Pfam" id="PF03061">
    <property type="entry name" value="4HBT"/>
    <property type="match status" value="1"/>
</dbReference>
<sequence length="163" mass="17622">MSRIIPDEQVLDTVAKQFLAALPHSVKLGMTIMEIDFSSVTVQLPWSEQIVGNPETGVVHSGVLTTLMDTACGICSICALANVEACPTLDLRIDHMKVPVSGKPLYATVEPYRVTKSIVFTRGTAWQESPDDPIAHAVGTFMRLGPLAAIKKDKSKSKQGEES</sequence>
<evidence type="ECO:0000313" key="4">
    <source>
        <dbReference type="Proteomes" id="UP001203338"/>
    </source>
</evidence>
<keyword evidence="1" id="KW-0378">Hydrolase</keyword>
<dbReference type="SUPFAM" id="SSF54637">
    <property type="entry name" value="Thioesterase/thiol ester dehydrase-isomerase"/>
    <property type="match status" value="1"/>
</dbReference>
<evidence type="ECO:0000259" key="2">
    <source>
        <dbReference type="Pfam" id="PF03061"/>
    </source>
</evidence>
<dbReference type="CDD" id="cd03443">
    <property type="entry name" value="PaaI_thioesterase"/>
    <property type="match status" value="1"/>
</dbReference>
<accession>A0ABT0PDM2</accession>
<feature type="domain" description="Thioesterase" evidence="2">
    <location>
        <begin position="57"/>
        <end position="131"/>
    </location>
</feature>
<dbReference type="PANTHER" id="PTHR43240">
    <property type="entry name" value="1,4-DIHYDROXY-2-NAPHTHOYL-COA THIOESTERASE 1"/>
    <property type="match status" value="1"/>
</dbReference>
<comment type="caution">
    <text evidence="3">The sequence shown here is derived from an EMBL/GenBank/DDBJ whole genome shotgun (WGS) entry which is preliminary data.</text>
</comment>
<dbReference type="PANTHER" id="PTHR43240:SF7">
    <property type="entry name" value="BLR7284 PROTEIN"/>
    <property type="match status" value="1"/>
</dbReference>
<proteinExistence type="predicted"/>
<dbReference type="InterPro" id="IPR003736">
    <property type="entry name" value="PAAI_dom"/>
</dbReference>
<dbReference type="InterPro" id="IPR006683">
    <property type="entry name" value="Thioestr_dom"/>
</dbReference>
<name>A0ABT0PDM2_9GAMM</name>
<dbReference type="InterPro" id="IPR029069">
    <property type="entry name" value="HotDog_dom_sf"/>
</dbReference>
<evidence type="ECO:0000313" key="3">
    <source>
        <dbReference type="EMBL" id="MCL6268648.1"/>
    </source>
</evidence>
<organism evidence="3 4">
    <name type="scientific">Parendozoicomonas callyspongiae</name>
    <dbReference type="NCBI Taxonomy" id="2942213"/>
    <lineage>
        <taxon>Bacteria</taxon>
        <taxon>Pseudomonadati</taxon>
        <taxon>Pseudomonadota</taxon>
        <taxon>Gammaproteobacteria</taxon>
        <taxon>Oceanospirillales</taxon>
        <taxon>Endozoicomonadaceae</taxon>
        <taxon>Parendozoicomonas</taxon>
    </lineage>
</organism>
<dbReference type="RefSeq" id="WP_249697487.1">
    <property type="nucleotide sequence ID" value="NZ_JAMFLX010000002.1"/>
</dbReference>
<gene>
    <name evidence="3" type="ORF">M3P05_01600</name>
</gene>
<reference evidence="3 4" key="1">
    <citation type="submission" date="2022-05" db="EMBL/GenBank/DDBJ databases">
        <authorList>
            <person name="Park J.-S."/>
        </authorList>
    </citation>
    <scope>NUCLEOTIDE SEQUENCE [LARGE SCALE GENOMIC DNA]</scope>
    <source>
        <strain evidence="3 4">2012CJ34-2</strain>
    </source>
</reference>